<evidence type="ECO:0000256" key="7">
    <source>
        <dbReference type="RuleBase" id="RU004432"/>
    </source>
</evidence>
<evidence type="ECO:0000256" key="8">
    <source>
        <dbReference type="SAM" id="Coils"/>
    </source>
</evidence>
<name>A0AAW1PRC3_9CHLO</name>
<dbReference type="Pfam" id="PF17871">
    <property type="entry name" value="AAA_lid_9"/>
    <property type="match status" value="1"/>
</dbReference>
<dbReference type="Gene3D" id="3.40.50.300">
    <property type="entry name" value="P-loop containing nucleotide triphosphate hydrolases"/>
    <property type="match status" value="3"/>
</dbReference>
<dbReference type="Proteomes" id="UP001465755">
    <property type="component" value="Unassembled WGS sequence"/>
</dbReference>
<keyword evidence="2 6" id="KW-0677">Repeat</keyword>
<evidence type="ECO:0000256" key="3">
    <source>
        <dbReference type="ARBA" id="ARBA00022741"/>
    </source>
</evidence>
<comment type="caution">
    <text evidence="11">The sequence shown here is derived from an EMBL/GenBank/DDBJ whole genome shotgun (WGS) entry which is preliminary data.</text>
</comment>
<dbReference type="GO" id="GO:0005737">
    <property type="term" value="C:cytoplasm"/>
    <property type="evidence" value="ECO:0007669"/>
    <property type="project" value="InterPro"/>
</dbReference>
<dbReference type="InterPro" id="IPR003593">
    <property type="entry name" value="AAA+_ATPase"/>
</dbReference>
<evidence type="ECO:0000256" key="5">
    <source>
        <dbReference type="ARBA" id="ARBA00023186"/>
    </source>
</evidence>
<dbReference type="InterPro" id="IPR050130">
    <property type="entry name" value="ClpA_ClpB"/>
</dbReference>
<dbReference type="PANTHER" id="PTHR11638:SF18">
    <property type="entry name" value="HEAT SHOCK PROTEIN 104"/>
    <property type="match status" value="1"/>
</dbReference>
<dbReference type="InterPro" id="IPR003959">
    <property type="entry name" value="ATPase_AAA_core"/>
</dbReference>
<dbReference type="SUPFAM" id="SSF52540">
    <property type="entry name" value="P-loop containing nucleoside triphosphate hydrolases"/>
    <property type="match status" value="2"/>
</dbReference>
<feature type="region of interest" description="Disordered" evidence="9">
    <location>
        <begin position="893"/>
        <end position="918"/>
    </location>
</feature>
<keyword evidence="12" id="KW-1185">Reference proteome</keyword>
<dbReference type="GO" id="GO:0005524">
    <property type="term" value="F:ATP binding"/>
    <property type="evidence" value="ECO:0007669"/>
    <property type="project" value="UniProtKB-KW"/>
</dbReference>
<keyword evidence="3 7" id="KW-0547">Nucleotide-binding</keyword>
<dbReference type="InterPro" id="IPR027417">
    <property type="entry name" value="P-loop_NTPase"/>
</dbReference>
<feature type="coiled-coil region" evidence="8">
    <location>
        <begin position="471"/>
        <end position="556"/>
    </location>
</feature>
<dbReference type="PRINTS" id="PR00300">
    <property type="entry name" value="CLPPROTEASEA"/>
</dbReference>
<keyword evidence="4 7" id="KW-0067">ATP-binding</keyword>
<evidence type="ECO:0000313" key="11">
    <source>
        <dbReference type="EMBL" id="KAK9812295.1"/>
    </source>
</evidence>
<dbReference type="PROSITE" id="PS51903">
    <property type="entry name" value="CLP_R"/>
    <property type="match status" value="1"/>
</dbReference>
<sequence>MFTHPSTRYQAPGRRMAARAAGSGNSKRIQQSEFTEKAWQAIVAGPELASEASQQMVESEHLMKALLEQPNGLARRILSKAGSNPSGLLEKTDDFIRKQPRVTGDTGSQVLGRNLEALVTRAQELKAAWKDDFVSVEHLVLAFLEDPRFGQKLLKDDRLDKAKLDKAIKDIRGSNRVTDQDPEGKYEALTKYARDLTAAARDGKLDPVIGRDDEIRRCIQILSRRTKNNPVLIGEPGVGKTAVAEGLAQRINKGDVPSALQDRMLMALDMGALIAGAKYRGEFEDRLKAVIKEVTDSNGRIVLFIDEIHTVVGAGATNGAMDAGNLLKPMLGRGELRCIGATTLDEYRKYIEKDPALERRFQQVYVDQPSVPDTVSILRGLRERYELHHGVRISDSALVDAAVMSDRYIADRFLPDKAIDLVDEAAAKLKMEITSKPLALDEIDRRVLQLEMERLSLSKAAPTDKAAAGRLSTLDSQLEGLKKQQKDLNGRWEAERRDMLKLQSTKEEIERVNLEVQAAERDYDLNRAAELKYGTLLELQKAIEKAEQALTSKAGEASRMLREEVTENDIADIISKWTGIPVNKLVSTERQKLLHLSDELHKRVIGQNEAVEAVSDAVQRSRAGLADPNRPIASFMFLGPTGVGKTELARALATHLFNTEDAIVRLDMSEYMEKHSVSRLVGAPPGYVGYDEGGQLTEAVRRRPYAVVLFDEVEKAHADVFNVLLQILDDGRVTDSQGRVVSFKNAIIIMTSNMGSHAILEGKDDEAVKETVMSLVRTHFRPEFVNRIDDFIVFQGLKRSEIETIARLQAKRVEQRLAAKKIKMVLDDSAVQFLATKGFDPVFGARPVKRAVQRELETSLAKALLRGEFGEEDTVIVEAPGGAKAEHLSIRRQGGSANNGSGPVEPIDIEPVATASRG</sequence>
<feature type="domain" description="Clp R" evidence="10">
    <location>
        <begin position="29"/>
        <end position="174"/>
    </location>
</feature>
<dbReference type="InterPro" id="IPR019489">
    <property type="entry name" value="Clp_ATPase_C"/>
</dbReference>
<feature type="compositionally biased region" description="Low complexity" evidence="9">
    <location>
        <begin position="11"/>
        <end position="24"/>
    </location>
</feature>
<dbReference type="InterPro" id="IPR028299">
    <property type="entry name" value="ClpA/B_CS2"/>
</dbReference>
<dbReference type="Gene3D" id="1.10.1780.10">
    <property type="entry name" value="Clp, N-terminal domain"/>
    <property type="match status" value="1"/>
</dbReference>
<proteinExistence type="inferred from homology"/>
<dbReference type="Pfam" id="PF02861">
    <property type="entry name" value="Clp_N"/>
    <property type="match status" value="1"/>
</dbReference>
<dbReference type="Gene3D" id="1.10.8.60">
    <property type="match status" value="1"/>
</dbReference>
<dbReference type="Pfam" id="PF00004">
    <property type="entry name" value="AAA"/>
    <property type="match status" value="1"/>
</dbReference>
<dbReference type="Pfam" id="PF10431">
    <property type="entry name" value="ClpB_D2-small"/>
    <property type="match status" value="1"/>
</dbReference>
<dbReference type="EMBL" id="JALJOQ010000008">
    <property type="protein sequence ID" value="KAK9812295.1"/>
    <property type="molecule type" value="Genomic_DNA"/>
</dbReference>
<dbReference type="NCBIfam" id="TIGR03346">
    <property type="entry name" value="chaperone_ClpB"/>
    <property type="match status" value="1"/>
</dbReference>
<dbReference type="AlphaFoldDB" id="A0AAW1PRC3"/>
<dbReference type="GO" id="GO:0042026">
    <property type="term" value="P:protein refolding"/>
    <property type="evidence" value="ECO:0007669"/>
    <property type="project" value="InterPro"/>
</dbReference>
<dbReference type="Pfam" id="PF07724">
    <property type="entry name" value="AAA_2"/>
    <property type="match status" value="1"/>
</dbReference>
<dbReference type="InterPro" id="IPR036628">
    <property type="entry name" value="Clp_N_dom_sf"/>
</dbReference>
<dbReference type="PANTHER" id="PTHR11638">
    <property type="entry name" value="ATP-DEPENDENT CLP PROTEASE"/>
    <property type="match status" value="1"/>
</dbReference>
<organism evidence="11 12">
    <name type="scientific">Symbiochloris irregularis</name>
    <dbReference type="NCBI Taxonomy" id="706552"/>
    <lineage>
        <taxon>Eukaryota</taxon>
        <taxon>Viridiplantae</taxon>
        <taxon>Chlorophyta</taxon>
        <taxon>core chlorophytes</taxon>
        <taxon>Trebouxiophyceae</taxon>
        <taxon>Trebouxiales</taxon>
        <taxon>Trebouxiaceae</taxon>
        <taxon>Symbiochloris</taxon>
    </lineage>
</organism>
<evidence type="ECO:0000256" key="9">
    <source>
        <dbReference type="SAM" id="MobiDB-lite"/>
    </source>
</evidence>
<dbReference type="FunFam" id="3.40.50.300:FF:000025">
    <property type="entry name" value="ATP-dependent Clp protease subunit"/>
    <property type="match status" value="1"/>
</dbReference>
<evidence type="ECO:0000256" key="1">
    <source>
        <dbReference type="ARBA" id="ARBA00008675"/>
    </source>
</evidence>
<evidence type="ECO:0000256" key="2">
    <source>
        <dbReference type="ARBA" id="ARBA00022737"/>
    </source>
</evidence>
<keyword evidence="8" id="KW-0175">Coiled coil</keyword>
<reference evidence="11 12" key="1">
    <citation type="journal article" date="2024" name="Nat. Commun.">
        <title>Phylogenomics reveals the evolutionary origins of lichenization in chlorophyte algae.</title>
        <authorList>
            <person name="Puginier C."/>
            <person name="Libourel C."/>
            <person name="Otte J."/>
            <person name="Skaloud P."/>
            <person name="Haon M."/>
            <person name="Grisel S."/>
            <person name="Petersen M."/>
            <person name="Berrin J.G."/>
            <person name="Delaux P.M."/>
            <person name="Dal Grande F."/>
            <person name="Keller J."/>
        </authorList>
    </citation>
    <scope>NUCLEOTIDE SEQUENCE [LARGE SCALE GENOMIC DNA]</scope>
    <source>
        <strain evidence="11 12">SAG 2036</strain>
    </source>
</reference>
<comment type="similarity">
    <text evidence="1 7">Belongs to the ClpA/ClpB family.</text>
</comment>
<dbReference type="CDD" id="cd00009">
    <property type="entry name" value="AAA"/>
    <property type="match status" value="1"/>
</dbReference>
<dbReference type="CDD" id="cd19499">
    <property type="entry name" value="RecA-like_ClpB_Hsp104-like"/>
    <property type="match status" value="1"/>
</dbReference>
<dbReference type="InterPro" id="IPR041546">
    <property type="entry name" value="ClpA/ClpB_AAA_lid"/>
</dbReference>
<evidence type="ECO:0000256" key="6">
    <source>
        <dbReference type="PROSITE-ProRule" id="PRU01251"/>
    </source>
</evidence>
<dbReference type="SMART" id="SM01086">
    <property type="entry name" value="ClpB_D2-small"/>
    <property type="match status" value="1"/>
</dbReference>
<gene>
    <name evidence="11" type="ORF">WJX73_010889</name>
</gene>
<protein>
    <recommendedName>
        <fullName evidence="10">Clp R domain-containing protein</fullName>
    </recommendedName>
</protein>
<evidence type="ECO:0000259" key="10">
    <source>
        <dbReference type="PROSITE" id="PS51903"/>
    </source>
</evidence>
<keyword evidence="5 7" id="KW-0143">Chaperone</keyword>
<evidence type="ECO:0000256" key="4">
    <source>
        <dbReference type="ARBA" id="ARBA00022840"/>
    </source>
</evidence>
<dbReference type="PROSITE" id="PS00870">
    <property type="entry name" value="CLPAB_1"/>
    <property type="match status" value="1"/>
</dbReference>
<dbReference type="InterPro" id="IPR001270">
    <property type="entry name" value="ClpA/B"/>
</dbReference>
<evidence type="ECO:0000313" key="12">
    <source>
        <dbReference type="Proteomes" id="UP001465755"/>
    </source>
</evidence>
<feature type="region of interest" description="Disordered" evidence="9">
    <location>
        <begin position="1"/>
        <end position="30"/>
    </location>
</feature>
<dbReference type="InterPro" id="IPR018368">
    <property type="entry name" value="ClpA/B_CS1"/>
</dbReference>
<accession>A0AAW1PRC3</accession>
<dbReference type="FunFam" id="3.40.50.300:FF:000120">
    <property type="entry name" value="ATP-dependent chaperone ClpB"/>
    <property type="match status" value="1"/>
</dbReference>
<dbReference type="InterPro" id="IPR017730">
    <property type="entry name" value="Chaperonin_ClpB"/>
</dbReference>
<dbReference type="PROSITE" id="PS00871">
    <property type="entry name" value="CLPAB_2"/>
    <property type="match status" value="1"/>
</dbReference>
<dbReference type="SMART" id="SM00382">
    <property type="entry name" value="AAA"/>
    <property type="match status" value="2"/>
</dbReference>
<dbReference type="SUPFAM" id="SSF81923">
    <property type="entry name" value="Double Clp-N motif"/>
    <property type="match status" value="1"/>
</dbReference>
<dbReference type="GO" id="GO:0034605">
    <property type="term" value="P:cellular response to heat"/>
    <property type="evidence" value="ECO:0007669"/>
    <property type="project" value="TreeGrafter"/>
</dbReference>
<dbReference type="InterPro" id="IPR004176">
    <property type="entry name" value="Clp_R_N"/>
</dbReference>
<dbReference type="FunFam" id="3.40.50.300:FF:000010">
    <property type="entry name" value="Chaperone clpB 1, putative"/>
    <property type="match status" value="1"/>
</dbReference>
<dbReference type="GO" id="GO:0016887">
    <property type="term" value="F:ATP hydrolysis activity"/>
    <property type="evidence" value="ECO:0007669"/>
    <property type="project" value="InterPro"/>
</dbReference>